<dbReference type="Gene3D" id="1.25.10.10">
    <property type="entry name" value="Leucine-rich Repeat Variant"/>
    <property type="match status" value="3"/>
</dbReference>
<protein>
    <recommendedName>
        <fullName evidence="2">HEAT repeat domain-containing protein</fullName>
    </recommendedName>
</protein>
<reference evidence="1" key="1">
    <citation type="journal article" date="2015" name="Nature">
        <title>Complex archaea that bridge the gap between prokaryotes and eukaryotes.</title>
        <authorList>
            <person name="Spang A."/>
            <person name="Saw J.H."/>
            <person name="Jorgensen S.L."/>
            <person name="Zaremba-Niedzwiedzka K."/>
            <person name="Martijn J."/>
            <person name="Lind A.E."/>
            <person name="van Eijk R."/>
            <person name="Schleper C."/>
            <person name="Guy L."/>
            <person name="Ettema T.J."/>
        </authorList>
    </citation>
    <scope>NUCLEOTIDE SEQUENCE</scope>
</reference>
<comment type="caution">
    <text evidence="1">The sequence shown here is derived from an EMBL/GenBank/DDBJ whole genome shotgun (WGS) entry which is preliminary data.</text>
</comment>
<sequence>MKRRRKIWLGLALAAVTLGGAISYTWWYSTTPEYELRRVIYQARIAIEDGAGLRGWLGRQGVLDKQEPKYHEGWAASEIGERFRGRPIGPLVDLLDDPNPEMRIFALKAMRFMGRDAHTALPAVVALIRAQRNILHTKRSGLSQQEVWVCEDQLDSAMRFFRTLGPTGVLDVPMLLEMLEDPSLSDDVRSEVAIVLGLARPVQEGVVAALVRACDKELKVAGSAIGALRKIGSADSQVTDKLVAMLGGRHEGLRPLAAVTLVELNPSAVEPHRQRVVALLTEAVESADVAWQGRLLSDVIVALMTLEPGSPVRDRVIDGDLAGTAFLWGLLGKIAAESEGRVADRIVSDLMEMLDSRDDMFVRPAAVSALADVGPAAAAAVPKLLVLLDADDVCLRRDAISALAETAHDTPGVQEAVFGAVDEMLVEFPESTGLAGYVYLKLGGREKGLRVFRQALNHPEHWSVRAEAIGWLDGLGPLAADLAPDLQAVADDENEWWDIREAAREAIKTIQAAQADAANTQPVGESGP</sequence>
<accession>A0A0F9YGG7</accession>
<dbReference type="AlphaFoldDB" id="A0A0F9YGG7"/>
<dbReference type="InterPro" id="IPR016024">
    <property type="entry name" value="ARM-type_fold"/>
</dbReference>
<organism evidence="1">
    <name type="scientific">marine sediment metagenome</name>
    <dbReference type="NCBI Taxonomy" id="412755"/>
    <lineage>
        <taxon>unclassified sequences</taxon>
        <taxon>metagenomes</taxon>
        <taxon>ecological metagenomes</taxon>
    </lineage>
</organism>
<dbReference type="SUPFAM" id="SSF48371">
    <property type="entry name" value="ARM repeat"/>
    <property type="match status" value="1"/>
</dbReference>
<gene>
    <name evidence="1" type="ORF">LCGC14_0017970</name>
</gene>
<proteinExistence type="predicted"/>
<evidence type="ECO:0000313" key="1">
    <source>
        <dbReference type="EMBL" id="KKO11317.1"/>
    </source>
</evidence>
<evidence type="ECO:0008006" key="2">
    <source>
        <dbReference type="Google" id="ProtNLM"/>
    </source>
</evidence>
<dbReference type="InterPro" id="IPR011989">
    <property type="entry name" value="ARM-like"/>
</dbReference>
<dbReference type="EMBL" id="LAZR01000003">
    <property type="protein sequence ID" value="KKO11317.1"/>
    <property type="molecule type" value="Genomic_DNA"/>
</dbReference>
<name>A0A0F9YGG7_9ZZZZ</name>